<dbReference type="EMBL" id="RWGY01000002">
    <property type="protein sequence ID" value="TVU49987.1"/>
    <property type="molecule type" value="Genomic_DNA"/>
</dbReference>
<dbReference type="Gramene" id="TVU49987">
    <property type="protein sequence ID" value="TVU49987"/>
    <property type="gene ID" value="EJB05_01336"/>
</dbReference>
<dbReference type="Proteomes" id="UP000324897">
    <property type="component" value="Chromosome 6"/>
</dbReference>
<keyword evidence="2" id="KW-1185">Reference proteome</keyword>
<dbReference type="AlphaFoldDB" id="A0A5J9WPZ4"/>
<comment type="caution">
    <text evidence="1">The sequence shown here is derived from an EMBL/GenBank/DDBJ whole genome shotgun (WGS) entry which is preliminary data.</text>
</comment>
<organism evidence="1 2">
    <name type="scientific">Eragrostis curvula</name>
    <name type="common">weeping love grass</name>
    <dbReference type="NCBI Taxonomy" id="38414"/>
    <lineage>
        <taxon>Eukaryota</taxon>
        <taxon>Viridiplantae</taxon>
        <taxon>Streptophyta</taxon>
        <taxon>Embryophyta</taxon>
        <taxon>Tracheophyta</taxon>
        <taxon>Spermatophyta</taxon>
        <taxon>Magnoliopsida</taxon>
        <taxon>Liliopsida</taxon>
        <taxon>Poales</taxon>
        <taxon>Poaceae</taxon>
        <taxon>PACMAD clade</taxon>
        <taxon>Chloridoideae</taxon>
        <taxon>Eragrostideae</taxon>
        <taxon>Eragrostidinae</taxon>
        <taxon>Eragrostis</taxon>
    </lineage>
</organism>
<reference evidence="1 2" key="1">
    <citation type="journal article" date="2019" name="Sci. Rep.">
        <title>A high-quality genome of Eragrostis curvula grass provides insights into Poaceae evolution and supports new strategies to enhance forage quality.</title>
        <authorList>
            <person name="Carballo J."/>
            <person name="Santos B.A.C.M."/>
            <person name="Zappacosta D."/>
            <person name="Garbus I."/>
            <person name="Selva J.P."/>
            <person name="Gallo C.A."/>
            <person name="Diaz A."/>
            <person name="Albertini E."/>
            <person name="Caccamo M."/>
            <person name="Echenique V."/>
        </authorList>
    </citation>
    <scope>NUCLEOTIDE SEQUENCE [LARGE SCALE GENOMIC DNA]</scope>
    <source>
        <strain evidence="2">cv. Victoria</strain>
        <tissue evidence="1">Leaf</tissue>
    </source>
</reference>
<proteinExistence type="predicted"/>
<sequence length="102" mass="11289">MNEMIVRPCGIDEGDGSHHGCGGSIQPCPDATLLPLLSLLRHCELQQLHILAQGINLALLFLQSSLQHPNVLILLAIAVLQLLNFRPQLRCFSLLSIQRFQN</sequence>
<feature type="non-terminal residue" evidence="1">
    <location>
        <position position="1"/>
    </location>
</feature>
<name>A0A5J9WPZ4_9POAL</name>
<protein>
    <submittedName>
        <fullName evidence="1">Uncharacterized protein</fullName>
    </submittedName>
</protein>
<gene>
    <name evidence="1" type="ORF">EJB05_01336</name>
</gene>
<evidence type="ECO:0000313" key="2">
    <source>
        <dbReference type="Proteomes" id="UP000324897"/>
    </source>
</evidence>
<accession>A0A5J9WPZ4</accession>
<evidence type="ECO:0000313" key="1">
    <source>
        <dbReference type="EMBL" id="TVU49987.1"/>
    </source>
</evidence>